<gene>
    <name evidence="7" type="primary">LOC108874925</name>
</gene>
<feature type="domain" description="AIG1-type G" evidence="5">
    <location>
        <begin position="200"/>
        <end position="394"/>
    </location>
</feature>
<feature type="region of interest" description="Disordered" evidence="4">
    <location>
        <begin position="686"/>
        <end position="715"/>
    </location>
</feature>
<evidence type="ECO:0000259" key="5">
    <source>
        <dbReference type="PROSITE" id="PS51720"/>
    </source>
</evidence>
<dbReference type="SUPFAM" id="SSF52540">
    <property type="entry name" value="P-loop containing nucleoside triphosphate hydrolases"/>
    <property type="match status" value="3"/>
</dbReference>
<dbReference type="KEGG" id="lcf:108874925"/>
<protein>
    <submittedName>
        <fullName evidence="7">GTPase IMAP family member 8</fullName>
    </submittedName>
</protein>
<dbReference type="FunFam" id="3.40.50.300:FF:000366">
    <property type="entry name" value="GTPase, IMAP family member 2"/>
    <property type="match status" value="1"/>
</dbReference>
<dbReference type="PANTHER" id="PTHR10903:SF170">
    <property type="entry name" value="GTPASE IMAP FAMILY MEMBER 7"/>
    <property type="match status" value="1"/>
</dbReference>
<dbReference type="GeneID" id="108874925"/>
<dbReference type="InterPro" id="IPR006703">
    <property type="entry name" value="G_AIG1"/>
</dbReference>
<evidence type="ECO:0000313" key="7">
    <source>
        <dbReference type="RefSeq" id="XP_018519022.1"/>
    </source>
</evidence>
<accession>A0AAJ7LBG4</accession>
<dbReference type="CDD" id="cd01852">
    <property type="entry name" value="AIG1"/>
    <property type="match status" value="1"/>
</dbReference>
<evidence type="ECO:0000256" key="4">
    <source>
        <dbReference type="SAM" id="MobiDB-lite"/>
    </source>
</evidence>
<dbReference type="PROSITE" id="PS51720">
    <property type="entry name" value="G_AIG1"/>
    <property type="match status" value="2"/>
</dbReference>
<dbReference type="PANTHER" id="PTHR10903">
    <property type="entry name" value="GTPASE, IMAP FAMILY MEMBER-RELATED"/>
    <property type="match status" value="1"/>
</dbReference>
<sequence>MAKPAFASELRIVMFGKSQNEKTTLSNFIIGKLDTSTLKKMSMKSIAHGEWRRMPLTVVKTPDVFSLSVDRVRHEIKTCVARCPPGPNVLLLLVKPSDFTEENRLTLKFILSLFGQDAFKYSMVIITHNNEGKNSAVNQIIRDCEQRQHTFNFDKKDLPRHDLEALMDKMEKIVSDNRGGHLNYTEGAEPMETPECAKPKSPLNLVLCGRHGAWKTSAANAILGERKFGPPANSSECVQHHGEVCGRQISIVKLPALCGEPQETMRRKSARCISLCDPEGAHAFILVLPLDPPTDEDMGELKAIQSMFSSPVNDFTMILFTVESDHTASAVVRLLKENRDIQQLCQSCGGRSVVFNIKDKQQVSEVLRRVGKMRAVGSRGLPKKIVAKPRLPPRSASFRPPGNTYQNRAWLVQNRREYLRMVLVGKTGSGKSATGNTILGQQCFHSKVCQKSVTRLCQKVEGEIDGRPVVVVDTPGLFDTTLSNDQVKQELVKCVSMLAPGPHVFLLVLQIGRFTREEKETVELIKTFFGKKSEDFLMVIFTRGDDLKNQTIESYIEEDSEDFVKKLIIECGGRYQVFNNNDQKNRSQVSQLLTKVESMVRKNGGSYYTSEMFQEAEAAIQKEMQKIMMVKEKEIQRQKRDLERKHEEEIQVKKKIFAELAAQCEQERAQRVKLIKEKEERMKKMLERKERERQKREEEAQNKKMQEEVQQNEWDKKQGALDKKINSGSETKTVDKMSLMRSRQEMRKEREAWERERREWWEKRYLEDELRREEEQMRLRQLREEYDQEIERYENRRREEERMRKEQEEREMKVLQEIYKKQIEEIRKKNEEEARRQAEECNEFRHKYVEDVTAQVEKYGKEMEEMRLKHQKEKDFMISQLKRKRTYQKDFDKLKKKQEQELNDLKHEHCFLDKETLNKEINELKKIHEDEINFWIQEKVKKATDDKACSIL</sequence>
<dbReference type="InterPro" id="IPR045058">
    <property type="entry name" value="GIMA/IAN/Toc"/>
</dbReference>
<proteinExistence type="inferred from homology"/>
<evidence type="ECO:0000256" key="3">
    <source>
        <dbReference type="ARBA" id="ARBA00023134"/>
    </source>
</evidence>
<reference evidence="7" key="1">
    <citation type="submission" date="2025-08" db="UniProtKB">
        <authorList>
            <consortium name="RefSeq"/>
        </authorList>
    </citation>
    <scope>IDENTIFICATION</scope>
    <source>
        <tissue evidence="7">Brain</tissue>
    </source>
</reference>
<keyword evidence="3" id="KW-0342">GTP-binding</keyword>
<dbReference type="GO" id="GO:0005525">
    <property type="term" value="F:GTP binding"/>
    <property type="evidence" value="ECO:0007669"/>
    <property type="project" value="UniProtKB-KW"/>
</dbReference>
<evidence type="ECO:0000256" key="2">
    <source>
        <dbReference type="ARBA" id="ARBA00022741"/>
    </source>
</evidence>
<name>A0AAJ7LBG4_LATCA</name>
<comment type="similarity">
    <text evidence="1">Belongs to the TRAFAC class TrmE-Era-EngA-EngB-Septin-like GTPase superfamily. AIG1/Toc34/Toc159-like paraseptin GTPase family. IAN subfamily.</text>
</comment>
<dbReference type="RefSeq" id="XP_018519022.1">
    <property type="nucleotide sequence ID" value="XM_018663506.2"/>
</dbReference>
<dbReference type="Proteomes" id="UP000694890">
    <property type="component" value="Linkage group LG13"/>
</dbReference>
<feature type="domain" description="AIG1-type G" evidence="5">
    <location>
        <begin position="416"/>
        <end position="617"/>
    </location>
</feature>
<dbReference type="Gene3D" id="3.40.50.300">
    <property type="entry name" value="P-loop containing nucleotide triphosphate hydrolases"/>
    <property type="match status" value="3"/>
</dbReference>
<dbReference type="AlphaFoldDB" id="A0AAJ7LBG4"/>
<evidence type="ECO:0000256" key="1">
    <source>
        <dbReference type="ARBA" id="ARBA00008535"/>
    </source>
</evidence>
<dbReference type="InterPro" id="IPR027417">
    <property type="entry name" value="P-loop_NTPase"/>
</dbReference>
<dbReference type="Pfam" id="PF04548">
    <property type="entry name" value="AIG1"/>
    <property type="match status" value="3"/>
</dbReference>
<organism evidence="6 7">
    <name type="scientific">Lates calcarifer</name>
    <name type="common">Barramundi</name>
    <name type="synonym">Holocentrus calcarifer</name>
    <dbReference type="NCBI Taxonomy" id="8187"/>
    <lineage>
        <taxon>Eukaryota</taxon>
        <taxon>Metazoa</taxon>
        <taxon>Chordata</taxon>
        <taxon>Craniata</taxon>
        <taxon>Vertebrata</taxon>
        <taxon>Euteleostomi</taxon>
        <taxon>Actinopterygii</taxon>
        <taxon>Neopterygii</taxon>
        <taxon>Teleostei</taxon>
        <taxon>Neoteleostei</taxon>
        <taxon>Acanthomorphata</taxon>
        <taxon>Carangaria</taxon>
        <taxon>Carangaria incertae sedis</taxon>
        <taxon>Centropomidae</taxon>
        <taxon>Lates</taxon>
    </lineage>
</organism>
<keyword evidence="2" id="KW-0547">Nucleotide-binding</keyword>
<evidence type="ECO:0000313" key="6">
    <source>
        <dbReference type="Proteomes" id="UP000694890"/>
    </source>
</evidence>